<dbReference type="PROSITE" id="PS51007">
    <property type="entry name" value="CYTC"/>
    <property type="match status" value="1"/>
</dbReference>
<dbReference type="Proteomes" id="UP000187735">
    <property type="component" value="Chromosome"/>
</dbReference>
<keyword evidence="8" id="KW-1185">Reference proteome</keyword>
<dbReference type="Pfam" id="PF13442">
    <property type="entry name" value="Cytochrome_CBB3"/>
    <property type="match status" value="1"/>
</dbReference>
<dbReference type="PANTHER" id="PTHR35008">
    <property type="entry name" value="BLL4482 PROTEIN-RELATED"/>
    <property type="match status" value="1"/>
</dbReference>
<dbReference type="OrthoDB" id="9779283at2"/>
<sequence length="281" mass="30534" precursor="true">MNRQQTLHKRYALPRALVVAIVVTASLAGSTRAEELEPSNAKPYPPGELGKVVRLGEEIVANTAQHPLSRKYVGNSLNCTSCHLNSGRHARAGSFLGTASAYPAWSPREERVITLEDRVLNCFMRSQNGVRPPNGSRVSVAITTYITWLSEGSSIKMNGQKPLGPNHTPTLDLDGLKPNVERGEKLYANRCADCHGAGGVGTEEGPPVWGDMSYNDGAGLSRNPKLASWLKVAMPLDDATLTAQEALDIAAFINSHKRPKFVLSEHLPKNDQLGEYNGKRE</sequence>
<dbReference type="InterPro" id="IPR036909">
    <property type="entry name" value="Cyt_c-like_dom_sf"/>
</dbReference>
<dbReference type="AlphaFoldDB" id="A0A1P8WA83"/>
<dbReference type="Gene3D" id="1.10.760.10">
    <property type="entry name" value="Cytochrome c-like domain"/>
    <property type="match status" value="2"/>
</dbReference>
<dbReference type="PANTHER" id="PTHR35008:SF4">
    <property type="entry name" value="BLL4482 PROTEIN"/>
    <property type="match status" value="1"/>
</dbReference>
<dbReference type="EMBL" id="CP017641">
    <property type="protein sequence ID" value="APZ90966.1"/>
    <property type="molecule type" value="Genomic_DNA"/>
</dbReference>
<evidence type="ECO:0000256" key="4">
    <source>
        <dbReference type="PROSITE-ProRule" id="PRU00433"/>
    </source>
</evidence>
<dbReference type="InterPro" id="IPR009056">
    <property type="entry name" value="Cyt_c-like_dom"/>
</dbReference>
<dbReference type="RefSeq" id="WP_077022787.1">
    <property type="nucleotide sequence ID" value="NZ_CP017641.1"/>
</dbReference>
<dbReference type="GO" id="GO:0020037">
    <property type="term" value="F:heme binding"/>
    <property type="evidence" value="ECO:0007669"/>
    <property type="project" value="InterPro"/>
</dbReference>
<keyword evidence="3 4" id="KW-0408">Iron</keyword>
<evidence type="ECO:0000256" key="3">
    <source>
        <dbReference type="ARBA" id="ARBA00023004"/>
    </source>
</evidence>
<feature type="chain" id="PRO_5010374986" evidence="5">
    <location>
        <begin position="29"/>
        <end position="281"/>
    </location>
</feature>
<protein>
    <submittedName>
        <fullName evidence="7">Cytochrome c</fullName>
    </submittedName>
</protein>
<name>A0A1P8WA83_9PLAN</name>
<evidence type="ECO:0000256" key="5">
    <source>
        <dbReference type="SAM" id="SignalP"/>
    </source>
</evidence>
<keyword evidence="5" id="KW-0732">Signal</keyword>
<keyword evidence="1 4" id="KW-0349">Heme</keyword>
<dbReference type="Pfam" id="PF21342">
    <property type="entry name" value="SoxA-TsdA_cyt-c"/>
    <property type="match status" value="1"/>
</dbReference>
<evidence type="ECO:0000256" key="1">
    <source>
        <dbReference type="ARBA" id="ARBA00022617"/>
    </source>
</evidence>
<dbReference type="InterPro" id="IPR051459">
    <property type="entry name" value="Cytochrome_c-type_DH"/>
</dbReference>
<evidence type="ECO:0000259" key="6">
    <source>
        <dbReference type="PROSITE" id="PS51007"/>
    </source>
</evidence>
<accession>A0A1P8WA83</accession>
<gene>
    <name evidence="7" type="ORF">Fuma_00550</name>
</gene>
<evidence type="ECO:0000256" key="2">
    <source>
        <dbReference type="ARBA" id="ARBA00022723"/>
    </source>
</evidence>
<organism evidence="7 8">
    <name type="scientific">Fuerstiella marisgermanici</name>
    <dbReference type="NCBI Taxonomy" id="1891926"/>
    <lineage>
        <taxon>Bacteria</taxon>
        <taxon>Pseudomonadati</taxon>
        <taxon>Planctomycetota</taxon>
        <taxon>Planctomycetia</taxon>
        <taxon>Planctomycetales</taxon>
        <taxon>Planctomycetaceae</taxon>
        <taxon>Fuerstiella</taxon>
    </lineage>
</organism>
<evidence type="ECO:0000313" key="8">
    <source>
        <dbReference type="Proteomes" id="UP000187735"/>
    </source>
</evidence>
<feature type="domain" description="Cytochrome c" evidence="6">
    <location>
        <begin position="178"/>
        <end position="257"/>
    </location>
</feature>
<dbReference type="GO" id="GO:0009055">
    <property type="term" value="F:electron transfer activity"/>
    <property type="evidence" value="ECO:0007669"/>
    <property type="project" value="InterPro"/>
</dbReference>
<evidence type="ECO:0000313" key="7">
    <source>
        <dbReference type="EMBL" id="APZ90966.1"/>
    </source>
</evidence>
<reference evidence="7 8" key="1">
    <citation type="journal article" date="2016" name="Front. Microbiol.">
        <title>Fuerstia marisgermanicae gen. nov., sp. nov., an Unusual Member of the Phylum Planctomycetes from the German Wadden Sea.</title>
        <authorList>
            <person name="Kohn T."/>
            <person name="Heuer A."/>
            <person name="Jogler M."/>
            <person name="Vollmers J."/>
            <person name="Boedeker C."/>
            <person name="Bunk B."/>
            <person name="Rast P."/>
            <person name="Borchert D."/>
            <person name="Glockner I."/>
            <person name="Freese H.M."/>
            <person name="Klenk H.P."/>
            <person name="Overmann J."/>
            <person name="Kaster A.K."/>
            <person name="Rohde M."/>
            <person name="Wiegand S."/>
            <person name="Jogler C."/>
        </authorList>
    </citation>
    <scope>NUCLEOTIDE SEQUENCE [LARGE SCALE GENOMIC DNA]</scope>
    <source>
        <strain evidence="7 8">NH11</strain>
    </source>
</reference>
<dbReference type="SUPFAM" id="SSF46626">
    <property type="entry name" value="Cytochrome c"/>
    <property type="match status" value="2"/>
</dbReference>
<dbReference type="STRING" id="1891926.Fuma_00550"/>
<dbReference type="GO" id="GO:0046872">
    <property type="term" value="F:metal ion binding"/>
    <property type="evidence" value="ECO:0007669"/>
    <property type="project" value="UniProtKB-KW"/>
</dbReference>
<proteinExistence type="predicted"/>
<feature type="signal peptide" evidence="5">
    <location>
        <begin position="1"/>
        <end position="28"/>
    </location>
</feature>
<keyword evidence="2 4" id="KW-0479">Metal-binding</keyword>
<dbReference type="KEGG" id="fmr:Fuma_00550"/>